<comment type="caution">
    <text evidence="2">The sequence shown here is derived from an EMBL/GenBank/DDBJ whole genome shotgun (WGS) entry which is preliminary data.</text>
</comment>
<keyword evidence="1" id="KW-0812">Transmembrane</keyword>
<name>A0AAN6X3Q7_9PEZI</name>
<proteinExistence type="predicted"/>
<feature type="transmembrane region" description="Helical" evidence="1">
    <location>
        <begin position="21"/>
        <end position="38"/>
    </location>
</feature>
<organism evidence="2 3">
    <name type="scientific">Podospora australis</name>
    <dbReference type="NCBI Taxonomy" id="1536484"/>
    <lineage>
        <taxon>Eukaryota</taxon>
        <taxon>Fungi</taxon>
        <taxon>Dikarya</taxon>
        <taxon>Ascomycota</taxon>
        <taxon>Pezizomycotina</taxon>
        <taxon>Sordariomycetes</taxon>
        <taxon>Sordariomycetidae</taxon>
        <taxon>Sordariales</taxon>
        <taxon>Podosporaceae</taxon>
        <taxon>Podospora</taxon>
    </lineage>
</organism>
<accession>A0AAN6X3Q7</accession>
<dbReference type="EMBL" id="MU864351">
    <property type="protein sequence ID" value="KAK4193289.1"/>
    <property type="molecule type" value="Genomic_DNA"/>
</dbReference>
<reference evidence="2" key="1">
    <citation type="journal article" date="2023" name="Mol. Phylogenet. Evol.">
        <title>Genome-scale phylogeny and comparative genomics of the fungal order Sordariales.</title>
        <authorList>
            <person name="Hensen N."/>
            <person name="Bonometti L."/>
            <person name="Westerberg I."/>
            <person name="Brannstrom I.O."/>
            <person name="Guillou S."/>
            <person name="Cros-Aarteil S."/>
            <person name="Calhoun S."/>
            <person name="Haridas S."/>
            <person name="Kuo A."/>
            <person name="Mondo S."/>
            <person name="Pangilinan J."/>
            <person name="Riley R."/>
            <person name="LaButti K."/>
            <person name="Andreopoulos B."/>
            <person name="Lipzen A."/>
            <person name="Chen C."/>
            <person name="Yan M."/>
            <person name="Daum C."/>
            <person name="Ng V."/>
            <person name="Clum A."/>
            <person name="Steindorff A."/>
            <person name="Ohm R.A."/>
            <person name="Martin F."/>
            <person name="Silar P."/>
            <person name="Natvig D.O."/>
            <person name="Lalanne C."/>
            <person name="Gautier V."/>
            <person name="Ament-Velasquez S.L."/>
            <person name="Kruys A."/>
            <person name="Hutchinson M.I."/>
            <person name="Powell A.J."/>
            <person name="Barry K."/>
            <person name="Miller A.N."/>
            <person name="Grigoriev I.V."/>
            <person name="Debuchy R."/>
            <person name="Gladieux P."/>
            <person name="Hiltunen Thoren M."/>
            <person name="Johannesson H."/>
        </authorList>
    </citation>
    <scope>NUCLEOTIDE SEQUENCE</scope>
    <source>
        <strain evidence="2">PSN309</strain>
    </source>
</reference>
<keyword evidence="3" id="KW-1185">Reference proteome</keyword>
<sequence length="99" mass="11450">MGTIKEPVQIGKRGRRESFPSILFFFSFSVFIILIVHNSPSDQLALPAGFFCHVFALVSLLRYGCMIQGFVTQSKHKKSDIFWREGIYDWKENRGLLFC</sequence>
<evidence type="ECO:0000256" key="1">
    <source>
        <dbReference type="SAM" id="Phobius"/>
    </source>
</evidence>
<gene>
    <name evidence="2" type="ORF">QBC35DRAFT_481130</name>
</gene>
<protein>
    <submittedName>
        <fullName evidence="2">Uncharacterized protein</fullName>
    </submittedName>
</protein>
<dbReference type="AlphaFoldDB" id="A0AAN6X3Q7"/>
<keyword evidence="1" id="KW-0472">Membrane</keyword>
<evidence type="ECO:0000313" key="2">
    <source>
        <dbReference type="EMBL" id="KAK4193289.1"/>
    </source>
</evidence>
<keyword evidence="1" id="KW-1133">Transmembrane helix</keyword>
<feature type="transmembrane region" description="Helical" evidence="1">
    <location>
        <begin position="44"/>
        <end position="65"/>
    </location>
</feature>
<reference evidence="2" key="2">
    <citation type="submission" date="2023-05" db="EMBL/GenBank/DDBJ databases">
        <authorList>
            <consortium name="Lawrence Berkeley National Laboratory"/>
            <person name="Steindorff A."/>
            <person name="Hensen N."/>
            <person name="Bonometti L."/>
            <person name="Westerberg I."/>
            <person name="Brannstrom I.O."/>
            <person name="Guillou S."/>
            <person name="Cros-Aarteil S."/>
            <person name="Calhoun S."/>
            <person name="Haridas S."/>
            <person name="Kuo A."/>
            <person name="Mondo S."/>
            <person name="Pangilinan J."/>
            <person name="Riley R."/>
            <person name="Labutti K."/>
            <person name="Andreopoulos B."/>
            <person name="Lipzen A."/>
            <person name="Chen C."/>
            <person name="Yanf M."/>
            <person name="Daum C."/>
            <person name="Ng V."/>
            <person name="Clum A."/>
            <person name="Ohm R."/>
            <person name="Martin F."/>
            <person name="Silar P."/>
            <person name="Natvig D."/>
            <person name="Lalanne C."/>
            <person name="Gautier V."/>
            <person name="Ament-Velasquez S.L."/>
            <person name="Kruys A."/>
            <person name="Hutchinson M.I."/>
            <person name="Powell A.J."/>
            <person name="Barry K."/>
            <person name="Miller A.N."/>
            <person name="Grigoriev I.V."/>
            <person name="Debuchy R."/>
            <person name="Gladieux P."/>
            <person name="Thoren M.H."/>
            <person name="Johannesson H."/>
        </authorList>
    </citation>
    <scope>NUCLEOTIDE SEQUENCE</scope>
    <source>
        <strain evidence="2">PSN309</strain>
    </source>
</reference>
<dbReference type="Proteomes" id="UP001302126">
    <property type="component" value="Unassembled WGS sequence"/>
</dbReference>
<evidence type="ECO:0000313" key="3">
    <source>
        <dbReference type="Proteomes" id="UP001302126"/>
    </source>
</evidence>